<dbReference type="GO" id="GO:0005886">
    <property type="term" value="C:plasma membrane"/>
    <property type="evidence" value="ECO:0007669"/>
    <property type="project" value="UniProtKB-SubCell"/>
</dbReference>
<comment type="similarity">
    <text evidence="4">Belongs to the HflD family.</text>
</comment>
<dbReference type="InterPro" id="IPR007451">
    <property type="entry name" value="HflD"/>
</dbReference>
<dbReference type="Gene3D" id="1.10.3890.10">
    <property type="entry name" value="HflD-like"/>
    <property type="match status" value="1"/>
</dbReference>
<dbReference type="PANTHER" id="PTHR38100:SF1">
    <property type="entry name" value="HIGH FREQUENCY LYSOGENIZATION PROTEIN HFLD"/>
    <property type="match status" value="1"/>
</dbReference>
<evidence type="ECO:0000256" key="1">
    <source>
        <dbReference type="ARBA" id="ARBA00022475"/>
    </source>
</evidence>
<evidence type="ECO:0000256" key="3">
    <source>
        <dbReference type="ARBA" id="ARBA00023136"/>
    </source>
</evidence>
<name>A0A845USR4_9GAMM</name>
<comment type="caution">
    <text evidence="5">The sequence shown here is derived from an EMBL/GenBank/DDBJ whole genome shotgun (WGS) entry which is preliminary data.</text>
</comment>
<keyword evidence="1 4" id="KW-1003">Cell membrane</keyword>
<dbReference type="GO" id="GO:0005737">
    <property type="term" value="C:cytoplasm"/>
    <property type="evidence" value="ECO:0007669"/>
    <property type="project" value="UniProtKB-SubCell"/>
</dbReference>
<evidence type="ECO:0000313" key="6">
    <source>
        <dbReference type="Proteomes" id="UP000484885"/>
    </source>
</evidence>
<accession>A0A845USR4</accession>
<dbReference type="PANTHER" id="PTHR38100">
    <property type="entry name" value="HIGH FREQUENCY LYSOGENIZATION PROTEIN HFLD"/>
    <property type="match status" value="1"/>
</dbReference>
<keyword evidence="6" id="KW-1185">Reference proteome</keyword>
<dbReference type="RefSeq" id="WP_164209961.1">
    <property type="nucleotide sequence ID" value="NZ_JAAGSC010000031.1"/>
</dbReference>
<evidence type="ECO:0000256" key="2">
    <source>
        <dbReference type="ARBA" id="ARBA00022490"/>
    </source>
</evidence>
<dbReference type="AlphaFoldDB" id="A0A845USR4"/>
<sequence length="203" mass="22388">MRDATIAFAGMLQAGELVRQIATSGTCSQQAARASLDSIFNLSPRTAEDVYDGLGGVRMGLRVLIELFTSRAAQDNLVSLNYALGMGKLGRRIQRDQARQQALGEAISLVESAWRESEDALDESVISQLGDVYQRHVSTLDFRLSISGKPEILKQDEKVALVRALLLAGVRSAFLWHQVGGRQWRLVFQRRKMLSQAEALISA</sequence>
<protein>
    <recommendedName>
        <fullName evidence="4">High frequency lysogenization protein HflD homolog</fullName>
    </recommendedName>
</protein>
<evidence type="ECO:0000313" key="5">
    <source>
        <dbReference type="EMBL" id="NDY94597.1"/>
    </source>
</evidence>
<comment type="subcellular location">
    <subcellularLocation>
        <location evidence="4">Cytoplasm</location>
    </subcellularLocation>
    <subcellularLocation>
        <location evidence="4">Cell membrane</location>
        <topology evidence="4">Peripheral membrane protein</topology>
        <orientation evidence="4">Cytoplasmic side</orientation>
    </subcellularLocation>
</comment>
<dbReference type="HAMAP" id="MF_00695">
    <property type="entry name" value="HflD_protein"/>
    <property type="match status" value="1"/>
</dbReference>
<keyword evidence="2 4" id="KW-0963">Cytoplasm</keyword>
<evidence type="ECO:0000256" key="4">
    <source>
        <dbReference type="HAMAP-Rule" id="MF_00695"/>
    </source>
</evidence>
<dbReference type="EMBL" id="JAAGSC010000031">
    <property type="protein sequence ID" value="NDY94597.1"/>
    <property type="molecule type" value="Genomic_DNA"/>
</dbReference>
<organism evidence="5 6">
    <name type="scientific">Wenzhouxiangella limi</name>
    <dbReference type="NCBI Taxonomy" id="2707351"/>
    <lineage>
        <taxon>Bacteria</taxon>
        <taxon>Pseudomonadati</taxon>
        <taxon>Pseudomonadota</taxon>
        <taxon>Gammaproteobacteria</taxon>
        <taxon>Chromatiales</taxon>
        <taxon>Wenzhouxiangellaceae</taxon>
        <taxon>Wenzhouxiangella</taxon>
    </lineage>
</organism>
<dbReference type="NCBIfam" id="NF001246">
    <property type="entry name" value="PRK00218.1-2"/>
    <property type="match status" value="1"/>
</dbReference>
<keyword evidence="3 4" id="KW-0472">Membrane</keyword>
<dbReference type="InterPro" id="IPR035932">
    <property type="entry name" value="HflD-like_sf"/>
</dbReference>
<dbReference type="SUPFAM" id="SSF101322">
    <property type="entry name" value="YcfC-like"/>
    <property type="match status" value="1"/>
</dbReference>
<dbReference type="Proteomes" id="UP000484885">
    <property type="component" value="Unassembled WGS sequence"/>
</dbReference>
<gene>
    <name evidence="4 5" type="primary">hflD</name>
    <name evidence="5" type="ORF">G3I74_02485</name>
</gene>
<reference evidence="5 6" key="1">
    <citation type="submission" date="2020-02" db="EMBL/GenBank/DDBJ databases">
        <authorList>
            <person name="Zhang X.-Y."/>
        </authorList>
    </citation>
    <scope>NUCLEOTIDE SEQUENCE [LARGE SCALE GENOMIC DNA]</scope>
    <source>
        <strain evidence="5 6">C33</strain>
    </source>
</reference>
<dbReference type="Pfam" id="PF04356">
    <property type="entry name" value="DUF489"/>
    <property type="match status" value="1"/>
</dbReference>
<proteinExistence type="inferred from homology"/>